<accession>A0ABQ4FUR4</accession>
<dbReference type="EMBL" id="BOOC01000003">
    <property type="protein sequence ID" value="GIH38507.1"/>
    <property type="molecule type" value="Genomic_DNA"/>
</dbReference>
<gene>
    <name evidence="3" type="ORF">Mco01_15070</name>
</gene>
<keyword evidence="2" id="KW-0732">Signal</keyword>
<dbReference type="RefSeq" id="WP_204056076.1">
    <property type="nucleotide sequence ID" value="NZ_BAAAGP010000005.1"/>
</dbReference>
<evidence type="ECO:0000313" key="3">
    <source>
        <dbReference type="EMBL" id="GIH38507.1"/>
    </source>
</evidence>
<feature type="transmembrane region" description="Helical" evidence="1">
    <location>
        <begin position="51"/>
        <end position="83"/>
    </location>
</feature>
<sequence length="168" mass="16506">MPPARPRQPYALLWWALAAGVSLQALAGPCPAAPPPGDTPGWTLYAPPGTGVLMLAIQLADAAGLVTLATPVALALLAWAVAVRGPGRPATHVRAAAAGVALVAAGYASGRASALLAAPADIVYVTEAPGDGWLPAADVLAPLLGPALLVMAAARAGIRPGLRGAVAV</sequence>
<reference evidence="3 4" key="1">
    <citation type="submission" date="2021-01" db="EMBL/GenBank/DDBJ databases">
        <title>Whole genome shotgun sequence of Microbispora corallina NBRC 16416.</title>
        <authorList>
            <person name="Komaki H."/>
            <person name="Tamura T."/>
        </authorList>
    </citation>
    <scope>NUCLEOTIDE SEQUENCE [LARGE SCALE GENOMIC DNA]</scope>
    <source>
        <strain evidence="3 4">NBRC 16416</strain>
    </source>
</reference>
<organism evidence="3 4">
    <name type="scientific">Microbispora corallina</name>
    <dbReference type="NCBI Taxonomy" id="83302"/>
    <lineage>
        <taxon>Bacteria</taxon>
        <taxon>Bacillati</taxon>
        <taxon>Actinomycetota</taxon>
        <taxon>Actinomycetes</taxon>
        <taxon>Streptosporangiales</taxon>
        <taxon>Streptosporangiaceae</taxon>
        <taxon>Microbispora</taxon>
    </lineage>
</organism>
<keyword evidence="1" id="KW-0472">Membrane</keyword>
<evidence type="ECO:0000256" key="2">
    <source>
        <dbReference type="SAM" id="SignalP"/>
    </source>
</evidence>
<keyword evidence="4" id="KW-1185">Reference proteome</keyword>
<dbReference type="Proteomes" id="UP000603904">
    <property type="component" value="Unassembled WGS sequence"/>
</dbReference>
<name>A0ABQ4FUR4_9ACTN</name>
<feature type="transmembrane region" description="Helical" evidence="1">
    <location>
        <begin position="95"/>
        <end position="120"/>
    </location>
</feature>
<evidence type="ECO:0000256" key="1">
    <source>
        <dbReference type="SAM" id="Phobius"/>
    </source>
</evidence>
<protein>
    <submittedName>
        <fullName evidence="3">Uncharacterized protein</fullName>
    </submittedName>
</protein>
<feature type="transmembrane region" description="Helical" evidence="1">
    <location>
        <begin position="132"/>
        <end position="154"/>
    </location>
</feature>
<keyword evidence="1" id="KW-0812">Transmembrane</keyword>
<feature type="chain" id="PRO_5045755677" evidence="2">
    <location>
        <begin position="28"/>
        <end position="168"/>
    </location>
</feature>
<keyword evidence="1" id="KW-1133">Transmembrane helix</keyword>
<proteinExistence type="predicted"/>
<evidence type="ECO:0000313" key="4">
    <source>
        <dbReference type="Proteomes" id="UP000603904"/>
    </source>
</evidence>
<comment type="caution">
    <text evidence="3">The sequence shown here is derived from an EMBL/GenBank/DDBJ whole genome shotgun (WGS) entry which is preliminary data.</text>
</comment>
<feature type="signal peptide" evidence="2">
    <location>
        <begin position="1"/>
        <end position="27"/>
    </location>
</feature>